<feature type="region of interest" description="Disordered" evidence="1">
    <location>
        <begin position="314"/>
        <end position="378"/>
    </location>
</feature>
<protein>
    <submittedName>
        <fullName evidence="3">Aprataxin and PNK-like factor</fullName>
    </submittedName>
</protein>
<feature type="compositionally biased region" description="Acidic residues" evidence="1">
    <location>
        <begin position="342"/>
        <end position="378"/>
    </location>
</feature>
<feature type="compositionally biased region" description="Polar residues" evidence="1">
    <location>
        <begin position="159"/>
        <end position="169"/>
    </location>
</feature>
<dbReference type="Proteomes" id="UP000054150">
    <property type="component" value="Unassembled WGS sequence"/>
</dbReference>
<name>A0A091SLH1_PELCR</name>
<dbReference type="PANTHER" id="PTHR21315">
    <property type="entry name" value="APRATAXIN AND PNK-LIKE FACTOR-RELATED"/>
    <property type="match status" value="1"/>
</dbReference>
<accession>A0A091SLH1</accession>
<dbReference type="Pfam" id="PF10283">
    <property type="entry name" value="zf-CCHH"/>
    <property type="match status" value="2"/>
</dbReference>
<evidence type="ECO:0000313" key="3">
    <source>
        <dbReference type="EMBL" id="KFQ58825.1"/>
    </source>
</evidence>
<reference evidence="3 4" key="1">
    <citation type="submission" date="2014-04" db="EMBL/GenBank/DDBJ databases">
        <title>Genome evolution of avian class.</title>
        <authorList>
            <person name="Zhang G."/>
            <person name="Li C."/>
        </authorList>
    </citation>
    <scope>NUCLEOTIDE SEQUENCE [LARGE SCALE GENOMIC DNA]</scope>
    <source>
        <strain evidence="3">BGI_N334</strain>
    </source>
</reference>
<keyword evidence="4" id="KW-1185">Reference proteome</keyword>
<feature type="region of interest" description="Disordered" evidence="1">
    <location>
        <begin position="151"/>
        <end position="213"/>
    </location>
</feature>
<feature type="region of interest" description="Disordered" evidence="1">
    <location>
        <begin position="33"/>
        <end position="65"/>
    </location>
</feature>
<feature type="compositionally biased region" description="Polar residues" evidence="1">
    <location>
        <begin position="201"/>
        <end position="213"/>
    </location>
</feature>
<dbReference type="InterPro" id="IPR039253">
    <property type="entry name" value="APLF"/>
</dbReference>
<dbReference type="PANTHER" id="PTHR21315:SF2">
    <property type="entry name" value="APRATAXIN AND PNK-LIKE FACTOR"/>
    <property type="match status" value="1"/>
</dbReference>
<dbReference type="GO" id="GO:0005634">
    <property type="term" value="C:nucleus"/>
    <property type="evidence" value="ECO:0007669"/>
    <property type="project" value="TreeGrafter"/>
</dbReference>
<dbReference type="GO" id="GO:0035861">
    <property type="term" value="C:site of double-strand break"/>
    <property type="evidence" value="ECO:0007669"/>
    <property type="project" value="TreeGrafter"/>
</dbReference>
<gene>
    <name evidence="3" type="ORF">N334_12665</name>
</gene>
<feature type="compositionally biased region" description="Basic and acidic residues" evidence="1">
    <location>
        <begin position="189"/>
        <end position="200"/>
    </location>
</feature>
<proteinExistence type="predicted"/>
<dbReference type="InterPro" id="IPR019406">
    <property type="entry name" value="APLF_PBZ"/>
</dbReference>
<dbReference type="AlphaFoldDB" id="A0A091SLH1"/>
<feature type="domain" description="PBZ-type" evidence="2">
    <location>
        <begin position="258"/>
        <end position="283"/>
    </location>
</feature>
<dbReference type="GO" id="GO:0008408">
    <property type="term" value="F:3'-5' exonuclease activity"/>
    <property type="evidence" value="ECO:0007669"/>
    <property type="project" value="InterPro"/>
</dbReference>
<organism evidence="3 4">
    <name type="scientific">Pelecanus crispus</name>
    <name type="common">Dalmatian pelican</name>
    <dbReference type="NCBI Taxonomy" id="36300"/>
    <lineage>
        <taxon>Eukaryota</taxon>
        <taxon>Metazoa</taxon>
        <taxon>Chordata</taxon>
        <taxon>Craniata</taxon>
        <taxon>Vertebrata</taxon>
        <taxon>Euteleostomi</taxon>
        <taxon>Archelosauria</taxon>
        <taxon>Archosauria</taxon>
        <taxon>Dinosauria</taxon>
        <taxon>Saurischia</taxon>
        <taxon>Theropoda</taxon>
        <taxon>Coelurosauria</taxon>
        <taxon>Aves</taxon>
        <taxon>Neognathae</taxon>
        <taxon>Neoaves</taxon>
        <taxon>Aequornithes</taxon>
        <taxon>Pelecaniformes</taxon>
        <taxon>Pelecanidae</taxon>
        <taxon>Pelecanus</taxon>
    </lineage>
</organism>
<sequence length="393" mass="44464">NQESDAEEGPTVHAVEMSCSPLLIEPACSNSEIQGTAKMRKNDTTSRHLVPPADDKESEQSKSIQRKRVLPSWMLESDLPVQRLSEPVMKGVFSTFKSLIALLNLDSSNFTGFKEFDLKAFNSEECKFSGPSKCNLVPQNTSGFPLESTMRNMEGNGKTGTKNPGSSLEKNGRQLHSKWSKRVGQISSKENRIEETENKEQITGSTSQQAHWGRTSQYFGAQEGTLEPDANLDYETEISDSTRSADASESSKQIKHKRTPCMYGTGCYRKNPLHFQQFSHPNDDDYHETEIVTQDNNDNRPECPYGTACYRKNPQHKLEYKHSAPPGKRAVEKDGDDHEPNEYDLNDSFIDDEEEECEPTDEDSDWEPSSEDKDNEDVETLLQEARRFVKTKK</sequence>
<dbReference type="GO" id="GO:0006302">
    <property type="term" value="P:double-strand break repair"/>
    <property type="evidence" value="ECO:0007669"/>
    <property type="project" value="InterPro"/>
</dbReference>
<feature type="compositionally biased region" description="Basic and acidic residues" evidence="1">
    <location>
        <begin position="329"/>
        <end position="341"/>
    </location>
</feature>
<dbReference type="EMBL" id="KK475374">
    <property type="protein sequence ID" value="KFQ58825.1"/>
    <property type="molecule type" value="Genomic_DNA"/>
</dbReference>
<dbReference type="GO" id="GO:0003906">
    <property type="term" value="F:DNA-(apurinic or apyrimidinic site) endonuclease activity"/>
    <property type="evidence" value="ECO:0007669"/>
    <property type="project" value="InterPro"/>
</dbReference>
<feature type="domain" description="PBZ-type" evidence="2">
    <location>
        <begin position="300"/>
        <end position="325"/>
    </location>
</feature>
<feature type="non-terminal residue" evidence="3">
    <location>
        <position position="1"/>
    </location>
</feature>
<evidence type="ECO:0000256" key="1">
    <source>
        <dbReference type="SAM" id="MobiDB-lite"/>
    </source>
</evidence>
<evidence type="ECO:0000259" key="2">
    <source>
        <dbReference type="Pfam" id="PF10283"/>
    </source>
</evidence>
<evidence type="ECO:0000313" key="4">
    <source>
        <dbReference type="Proteomes" id="UP000054150"/>
    </source>
</evidence>
<feature type="non-terminal residue" evidence="3">
    <location>
        <position position="393"/>
    </location>
</feature>